<evidence type="ECO:0000313" key="3">
    <source>
        <dbReference type="Proteomes" id="UP000034034"/>
    </source>
</evidence>
<name>A0A0F7FQV7_9ACTN</name>
<dbReference type="HOGENOM" id="CLU_1585612_0_0_11"/>
<dbReference type="KEGG" id="sxi:SXIM_08950"/>
<feature type="signal peptide" evidence="1">
    <location>
        <begin position="1"/>
        <end position="26"/>
    </location>
</feature>
<keyword evidence="3" id="KW-1185">Reference proteome</keyword>
<evidence type="ECO:0008006" key="4">
    <source>
        <dbReference type="Google" id="ProtNLM"/>
    </source>
</evidence>
<dbReference type="EMBL" id="CP009922">
    <property type="protein sequence ID" value="AKG42279.1"/>
    <property type="molecule type" value="Genomic_DNA"/>
</dbReference>
<evidence type="ECO:0000313" key="2">
    <source>
        <dbReference type="EMBL" id="AKG42279.1"/>
    </source>
</evidence>
<dbReference type="AlphaFoldDB" id="A0A0F7FQV7"/>
<dbReference type="Proteomes" id="UP000034034">
    <property type="component" value="Chromosome"/>
</dbReference>
<dbReference type="PATRIC" id="fig|408015.6.peg.924"/>
<evidence type="ECO:0000256" key="1">
    <source>
        <dbReference type="SAM" id="SignalP"/>
    </source>
</evidence>
<dbReference type="RefSeq" id="WP_148236065.1">
    <property type="nucleotide sequence ID" value="NZ_CP009922.3"/>
</dbReference>
<feature type="chain" id="PRO_5002515616" description="Secreted protein" evidence="1">
    <location>
        <begin position="27"/>
        <end position="168"/>
    </location>
</feature>
<proteinExistence type="predicted"/>
<accession>A0A0F7FQV7</accession>
<protein>
    <recommendedName>
        <fullName evidence="4">Secreted protein</fullName>
    </recommendedName>
</protein>
<dbReference type="STRING" id="408015.SXIM_08950"/>
<gene>
    <name evidence="2" type="ORF">SXIM_08950</name>
</gene>
<sequence length="168" mass="17167">MIARSLGVFLLGAAMSLGLLAVPAGAGERPQAPEVRVYHGKITIPQNPVAAHEPAENPAAYAVTAGNENGRIVVRGRVTLGAPRDPRDGAAHEAAADVTFPREHFSGDPAEVPLSGIAPAADRNGPFPDLSCAVPGLPAEGGGFPLHAAREAVQWPPVLPIPANSGFT</sequence>
<organism evidence="2 3">
    <name type="scientific">Streptomyces xiamenensis</name>
    <dbReference type="NCBI Taxonomy" id="408015"/>
    <lineage>
        <taxon>Bacteria</taxon>
        <taxon>Bacillati</taxon>
        <taxon>Actinomycetota</taxon>
        <taxon>Actinomycetes</taxon>
        <taxon>Kitasatosporales</taxon>
        <taxon>Streptomycetaceae</taxon>
        <taxon>Streptomyces</taxon>
    </lineage>
</organism>
<reference evidence="2" key="1">
    <citation type="submission" date="2019-08" db="EMBL/GenBank/DDBJ databases">
        <title>Complete genome sequence of a mangrove-derived Streptomyces xiamenensis.</title>
        <authorList>
            <person name="Xu J."/>
        </authorList>
    </citation>
    <scope>NUCLEOTIDE SEQUENCE</scope>
    <source>
        <strain evidence="2">318</strain>
    </source>
</reference>
<keyword evidence="1" id="KW-0732">Signal</keyword>